<accession>A0A512M327</accession>
<evidence type="ECO:0000259" key="7">
    <source>
        <dbReference type="Pfam" id="PF00884"/>
    </source>
</evidence>
<evidence type="ECO:0000256" key="6">
    <source>
        <dbReference type="SAM" id="SignalP"/>
    </source>
</evidence>
<feature type="signal peptide" evidence="6">
    <location>
        <begin position="1"/>
        <end position="20"/>
    </location>
</feature>
<evidence type="ECO:0000313" key="8">
    <source>
        <dbReference type="EMBL" id="GEP41145.1"/>
    </source>
</evidence>
<dbReference type="GO" id="GO:0004065">
    <property type="term" value="F:arylsulfatase activity"/>
    <property type="evidence" value="ECO:0007669"/>
    <property type="project" value="TreeGrafter"/>
</dbReference>
<feature type="region of interest" description="Disordered" evidence="5">
    <location>
        <begin position="422"/>
        <end position="449"/>
    </location>
</feature>
<dbReference type="InterPro" id="IPR000917">
    <property type="entry name" value="Sulfatase_N"/>
</dbReference>
<comment type="caution">
    <text evidence="8">The sequence shown here is derived from an EMBL/GenBank/DDBJ whole genome shotgun (WGS) entry which is preliminary data.</text>
</comment>
<dbReference type="CDD" id="cd16146">
    <property type="entry name" value="ARS_like"/>
    <property type="match status" value="1"/>
</dbReference>
<organism evidence="8 9">
    <name type="scientific">Brevifollis gellanilyticus</name>
    <dbReference type="NCBI Taxonomy" id="748831"/>
    <lineage>
        <taxon>Bacteria</taxon>
        <taxon>Pseudomonadati</taxon>
        <taxon>Verrucomicrobiota</taxon>
        <taxon>Verrucomicrobiia</taxon>
        <taxon>Verrucomicrobiales</taxon>
        <taxon>Verrucomicrobiaceae</taxon>
    </lineage>
</organism>
<keyword evidence="6" id="KW-0732">Signal</keyword>
<sequence>MSRLLSFLLLGLLLTSVSLAETRPNVVVFLADDSGWGDYSINGNTNLQTPNIDSLAKSGASFDRFFVCALCAPTRAEFLTGRYHSRGGVLGVSEGQERLNTDEKTLADGFKAAGYKTGAFGKWHNGSQWPYHPNARGFDEYVGYTSGHWGEYFDPPLEENGKMFRAKGFIVDVLTDRAMQFMEKNKEQRFLCYIPLTTPHSPFSAPDEHWNKFPETKITLRGQEGANEEMDVTRCVLAMMDNIDMNVGRVLKKLDELKITENTIVVYFSDNGPNSFRWNGGMKGRKGVTDEGGVRSVLFMRWPGKIKEGVTITQISGAIDLMPTISALAGVKPVSTKPLDGIDLSIELKGGMAKRSPRELMNYNGGRLSVRSQQYRLDAAGGLFDMAADPNQTKDIAAEKPDVASTLAAAGSKWHQEVFGKPYKPAADAKKKGGKGKGGAGKPADDRPYPVGYAEFPTTMLPARDGKPHAGVQRSSSAPNCSYFVNWKTKEDTMTWDVDVHTAGTYEVSIDYVCPEADAGATIELSLGEAKTTGKVTPGWYPRLIDDQDRASRKGESFMRDFKPLSLGTIQLPAGRGLLTLRALDIPGATVAEVRRVTLTLKP</sequence>
<evidence type="ECO:0000256" key="4">
    <source>
        <dbReference type="ARBA" id="ARBA00022837"/>
    </source>
</evidence>
<dbReference type="RefSeq" id="WP_146848614.1">
    <property type="nucleotide sequence ID" value="NZ_BKAG01000002.1"/>
</dbReference>
<dbReference type="Proteomes" id="UP000321577">
    <property type="component" value="Unassembled WGS sequence"/>
</dbReference>
<dbReference type="PANTHER" id="PTHR42693:SF53">
    <property type="entry name" value="ENDO-4-O-SULFATASE"/>
    <property type="match status" value="1"/>
</dbReference>
<dbReference type="InterPro" id="IPR017850">
    <property type="entry name" value="Alkaline_phosphatase_core_sf"/>
</dbReference>
<proteinExistence type="inferred from homology"/>
<dbReference type="Gene3D" id="3.40.720.10">
    <property type="entry name" value="Alkaline Phosphatase, subunit A"/>
    <property type="match status" value="1"/>
</dbReference>
<dbReference type="InterPro" id="IPR024607">
    <property type="entry name" value="Sulfatase_CS"/>
</dbReference>
<dbReference type="Pfam" id="PF00884">
    <property type="entry name" value="Sulfatase"/>
    <property type="match status" value="1"/>
</dbReference>
<dbReference type="PANTHER" id="PTHR42693">
    <property type="entry name" value="ARYLSULFATASE FAMILY MEMBER"/>
    <property type="match status" value="1"/>
</dbReference>
<keyword evidence="2" id="KW-0479">Metal-binding</keyword>
<name>A0A512M327_9BACT</name>
<dbReference type="OrthoDB" id="9762324at2"/>
<gene>
    <name evidence="8" type="primary">atsA_1</name>
    <name evidence="8" type="ORF">BGE01nite_04360</name>
</gene>
<feature type="domain" description="Sulfatase N-terminal" evidence="7">
    <location>
        <begin position="24"/>
        <end position="331"/>
    </location>
</feature>
<dbReference type="PROSITE" id="PS00523">
    <property type="entry name" value="SULFATASE_1"/>
    <property type="match status" value="1"/>
</dbReference>
<feature type="chain" id="PRO_5022143507" evidence="6">
    <location>
        <begin position="21"/>
        <end position="603"/>
    </location>
</feature>
<protein>
    <submittedName>
        <fullName evidence="8">N-acetylgalactosamine-6-sulfatase</fullName>
    </submittedName>
</protein>
<dbReference type="SUPFAM" id="SSF53649">
    <property type="entry name" value="Alkaline phosphatase-like"/>
    <property type="match status" value="1"/>
</dbReference>
<evidence type="ECO:0000256" key="2">
    <source>
        <dbReference type="ARBA" id="ARBA00022723"/>
    </source>
</evidence>
<evidence type="ECO:0000256" key="1">
    <source>
        <dbReference type="ARBA" id="ARBA00008779"/>
    </source>
</evidence>
<dbReference type="GO" id="GO:0046872">
    <property type="term" value="F:metal ion binding"/>
    <property type="evidence" value="ECO:0007669"/>
    <property type="project" value="UniProtKB-KW"/>
</dbReference>
<dbReference type="InterPro" id="IPR050738">
    <property type="entry name" value="Sulfatase"/>
</dbReference>
<evidence type="ECO:0000256" key="3">
    <source>
        <dbReference type="ARBA" id="ARBA00022801"/>
    </source>
</evidence>
<keyword evidence="9" id="KW-1185">Reference proteome</keyword>
<reference evidence="8 9" key="1">
    <citation type="submission" date="2019-07" db="EMBL/GenBank/DDBJ databases">
        <title>Whole genome shotgun sequence of Brevifollis gellanilyticus NBRC 108608.</title>
        <authorList>
            <person name="Hosoyama A."/>
            <person name="Uohara A."/>
            <person name="Ohji S."/>
            <person name="Ichikawa N."/>
        </authorList>
    </citation>
    <scope>NUCLEOTIDE SEQUENCE [LARGE SCALE GENOMIC DNA]</scope>
    <source>
        <strain evidence="8 9">NBRC 108608</strain>
    </source>
</reference>
<keyword evidence="4" id="KW-0106">Calcium</keyword>
<evidence type="ECO:0000256" key="5">
    <source>
        <dbReference type="SAM" id="MobiDB-lite"/>
    </source>
</evidence>
<dbReference type="Gene3D" id="2.60.120.260">
    <property type="entry name" value="Galactose-binding domain-like"/>
    <property type="match status" value="1"/>
</dbReference>
<dbReference type="AlphaFoldDB" id="A0A512M327"/>
<dbReference type="EMBL" id="BKAG01000002">
    <property type="protein sequence ID" value="GEP41145.1"/>
    <property type="molecule type" value="Genomic_DNA"/>
</dbReference>
<comment type="similarity">
    <text evidence="1">Belongs to the sulfatase family.</text>
</comment>
<keyword evidence="3" id="KW-0378">Hydrolase</keyword>
<evidence type="ECO:0000313" key="9">
    <source>
        <dbReference type="Proteomes" id="UP000321577"/>
    </source>
</evidence>